<reference evidence="6" key="2">
    <citation type="submission" date="2024-10" db="UniProtKB">
        <authorList>
            <consortium name="EnsemblProtists"/>
        </authorList>
    </citation>
    <scope>IDENTIFICATION</scope>
</reference>
<evidence type="ECO:0000256" key="2">
    <source>
        <dbReference type="ARBA" id="ARBA00022490"/>
    </source>
</evidence>
<dbReference type="InterPro" id="IPR056290">
    <property type="entry name" value="CEPT76/DRC7_peptidase-like_dom"/>
</dbReference>
<proteinExistence type="predicted"/>
<evidence type="ECO:0000313" key="7">
    <source>
        <dbReference type="Proteomes" id="UP000013827"/>
    </source>
</evidence>
<dbReference type="PANTHER" id="PTHR46436:SF1">
    <property type="entry name" value="CENTROSOMAL PROTEIN OF 76 KDA"/>
    <property type="match status" value="1"/>
</dbReference>
<accession>A0A0D3JJ75</accession>
<organism evidence="6 7">
    <name type="scientific">Emiliania huxleyi (strain CCMP1516)</name>
    <dbReference type="NCBI Taxonomy" id="280463"/>
    <lineage>
        <taxon>Eukaryota</taxon>
        <taxon>Haptista</taxon>
        <taxon>Haptophyta</taxon>
        <taxon>Prymnesiophyceae</taxon>
        <taxon>Isochrysidales</taxon>
        <taxon>Noelaerhabdaceae</taxon>
        <taxon>Emiliania</taxon>
    </lineage>
</organism>
<dbReference type="GeneID" id="17269104"/>
<dbReference type="eggNOG" id="ENOG502QQEI">
    <property type="taxonomic scope" value="Eukaryota"/>
</dbReference>
<dbReference type="InterPro" id="IPR056288">
    <property type="entry name" value="CEP76_C"/>
</dbReference>
<evidence type="ECO:0000259" key="4">
    <source>
        <dbReference type="Pfam" id="PF24652"/>
    </source>
</evidence>
<evidence type="ECO:0000259" key="3">
    <source>
        <dbReference type="Pfam" id="PF15627"/>
    </source>
</evidence>
<reference evidence="7" key="1">
    <citation type="journal article" date="2013" name="Nature">
        <title>Pan genome of the phytoplankton Emiliania underpins its global distribution.</title>
        <authorList>
            <person name="Read B.A."/>
            <person name="Kegel J."/>
            <person name="Klute M.J."/>
            <person name="Kuo A."/>
            <person name="Lefebvre S.C."/>
            <person name="Maumus F."/>
            <person name="Mayer C."/>
            <person name="Miller J."/>
            <person name="Monier A."/>
            <person name="Salamov A."/>
            <person name="Young J."/>
            <person name="Aguilar M."/>
            <person name="Claverie J.M."/>
            <person name="Frickenhaus S."/>
            <person name="Gonzalez K."/>
            <person name="Herman E.K."/>
            <person name="Lin Y.C."/>
            <person name="Napier J."/>
            <person name="Ogata H."/>
            <person name="Sarno A.F."/>
            <person name="Shmutz J."/>
            <person name="Schroeder D."/>
            <person name="de Vargas C."/>
            <person name="Verret F."/>
            <person name="von Dassow P."/>
            <person name="Valentin K."/>
            <person name="Van de Peer Y."/>
            <person name="Wheeler G."/>
            <person name="Dacks J.B."/>
            <person name="Delwiche C.F."/>
            <person name="Dyhrman S.T."/>
            <person name="Glockner G."/>
            <person name="John U."/>
            <person name="Richards T."/>
            <person name="Worden A.Z."/>
            <person name="Zhang X."/>
            <person name="Grigoriev I.V."/>
            <person name="Allen A.E."/>
            <person name="Bidle K."/>
            <person name="Borodovsky M."/>
            <person name="Bowler C."/>
            <person name="Brownlee C."/>
            <person name="Cock J.M."/>
            <person name="Elias M."/>
            <person name="Gladyshev V.N."/>
            <person name="Groth M."/>
            <person name="Guda C."/>
            <person name="Hadaegh A."/>
            <person name="Iglesias-Rodriguez M.D."/>
            <person name="Jenkins J."/>
            <person name="Jones B.M."/>
            <person name="Lawson T."/>
            <person name="Leese F."/>
            <person name="Lindquist E."/>
            <person name="Lobanov A."/>
            <person name="Lomsadze A."/>
            <person name="Malik S.B."/>
            <person name="Marsh M.E."/>
            <person name="Mackinder L."/>
            <person name="Mock T."/>
            <person name="Mueller-Roeber B."/>
            <person name="Pagarete A."/>
            <person name="Parker M."/>
            <person name="Probert I."/>
            <person name="Quesneville H."/>
            <person name="Raines C."/>
            <person name="Rensing S.A."/>
            <person name="Riano-Pachon D.M."/>
            <person name="Richier S."/>
            <person name="Rokitta S."/>
            <person name="Shiraiwa Y."/>
            <person name="Soanes D.M."/>
            <person name="van der Giezen M."/>
            <person name="Wahlund T.M."/>
            <person name="Williams B."/>
            <person name="Wilson W."/>
            <person name="Wolfe G."/>
            <person name="Wurch L.L."/>
        </authorList>
    </citation>
    <scope>NUCLEOTIDE SEQUENCE</scope>
</reference>
<dbReference type="HOGENOM" id="CLU_527278_0_0_1"/>
<dbReference type="STRING" id="2903.R1EA51"/>
<dbReference type="InterPro" id="IPR028926">
    <property type="entry name" value="CEP76-C2"/>
</dbReference>
<comment type="subcellular location">
    <subcellularLocation>
        <location evidence="1">Cytoplasm</location>
        <location evidence="1">Cytoskeleton</location>
        <location evidence="1">Microtubule organizing center</location>
        <location evidence="1">Centrosome</location>
    </subcellularLocation>
</comment>
<dbReference type="EnsemblProtists" id="EOD23560">
    <property type="protein sequence ID" value="EOD23560"/>
    <property type="gene ID" value="EMIHUDRAFT_457974"/>
</dbReference>
<evidence type="ECO:0000256" key="1">
    <source>
        <dbReference type="ARBA" id="ARBA00004300"/>
    </source>
</evidence>
<evidence type="ECO:0000259" key="5">
    <source>
        <dbReference type="Pfam" id="PF24656"/>
    </source>
</evidence>
<dbReference type="AlphaFoldDB" id="A0A0D3JJ75"/>
<sequence length="517" mass="55161">MRLGLLPGNSSPCSRARITMPAASNSALSARIKAHLRERGVFDELRALLVADGLGCDVSPGSVESAALGALSDGSPALAVGGGGYQLQVRLFGGRAFEEGGGRLRVCVQMGGERFTTARVAAVAEPALSGRFVFSLPAEAEALLTWREPLYLLAAELDAERRFFSYAKARWSDYLFALSELGVQRPVTCFVRPLDSGRLLESAAQAAHFVSLLRWERAMPVGGTDSMGATLARRAGEAEELAVLLCSLLLGLRLDGLHSSRRELCFGLEAYVAVGKDEAGPRVWVMSAAEQGSFTFWDPASGARYHHAPCSPAASPYLSIGCAFNHESFYANLQEDDALSSSSLALGEPLLWRAIDPALLRRLTPLPAPRLTAPASQDGRVGREVALEAQLRRRLEAHRASLGLATSWDTALESTLGPALHSYELEAQCGATLGAPEFKLAVKRCTPTGHTFRGYPAHFTHARPAAMARHLATAAGAAGVLQCKAPRARLALRLRTFAYPDGVTSAWLLLACSAALE</sequence>
<dbReference type="InterPro" id="IPR052299">
    <property type="entry name" value="CEP76"/>
</dbReference>
<feature type="domain" description="CEP76 C2" evidence="3">
    <location>
        <begin position="87"/>
        <end position="175"/>
    </location>
</feature>
<evidence type="ECO:0008006" key="8">
    <source>
        <dbReference type="Google" id="ProtNLM"/>
    </source>
</evidence>
<dbReference type="Proteomes" id="UP000013827">
    <property type="component" value="Unassembled WGS sequence"/>
</dbReference>
<dbReference type="PaxDb" id="2903-EOD23560"/>
<dbReference type="Pfam" id="PF24652">
    <property type="entry name" value="CEP76_C"/>
    <property type="match status" value="1"/>
</dbReference>
<protein>
    <recommendedName>
        <fullName evidence="8">CEP76 C2 domain-containing protein</fullName>
    </recommendedName>
</protein>
<dbReference type="Pfam" id="PF24656">
    <property type="entry name" value="CEPT76_peptidase"/>
    <property type="match status" value="1"/>
</dbReference>
<name>A0A0D3JJ75_EMIH1</name>
<dbReference type="Pfam" id="PF15627">
    <property type="entry name" value="CEP76-C2"/>
    <property type="match status" value="1"/>
</dbReference>
<dbReference type="RefSeq" id="XP_005775989.1">
    <property type="nucleotide sequence ID" value="XM_005775932.1"/>
</dbReference>
<dbReference type="GO" id="GO:0005813">
    <property type="term" value="C:centrosome"/>
    <property type="evidence" value="ECO:0007669"/>
    <property type="project" value="UniProtKB-SubCell"/>
</dbReference>
<feature type="domain" description="Centrosomal protein of 76 kDa C-terminal" evidence="4">
    <location>
        <begin position="384"/>
        <end position="514"/>
    </location>
</feature>
<evidence type="ECO:0000313" key="6">
    <source>
        <dbReference type="EnsemblProtists" id="EOD23560"/>
    </source>
</evidence>
<keyword evidence="7" id="KW-1185">Reference proteome</keyword>
<dbReference type="KEGG" id="ehx:EMIHUDRAFT_457974"/>
<keyword evidence="2" id="KW-0963">Cytoplasm</keyword>
<dbReference type="PANTHER" id="PTHR46436">
    <property type="entry name" value="CENTROSOMAL PROTEIN OF 76 KDA"/>
    <property type="match status" value="1"/>
</dbReference>
<feature type="domain" description="CEP76/DRC7 peptidase-like" evidence="5">
    <location>
        <begin position="264"/>
        <end position="354"/>
    </location>
</feature>